<feature type="chain" id="PRO_5021764723" description="Alpha/beta hydrolase" evidence="2">
    <location>
        <begin position="19"/>
        <end position="282"/>
    </location>
</feature>
<evidence type="ECO:0000256" key="1">
    <source>
        <dbReference type="SAM" id="MobiDB-lite"/>
    </source>
</evidence>
<comment type="caution">
    <text evidence="3">The sequence shown here is derived from an EMBL/GenBank/DDBJ whole genome shotgun (WGS) entry which is preliminary data.</text>
</comment>
<gene>
    <name evidence="3" type="ORF">BGE01nite_42640</name>
</gene>
<keyword evidence="2" id="KW-0732">Signal</keyword>
<dbReference type="OrthoDB" id="835246at2"/>
<keyword evidence="4" id="KW-1185">Reference proteome</keyword>
<reference evidence="3 4" key="1">
    <citation type="submission" date="2019-07" db="EMBL/GenBank/DDBJ databases">
        <title>Whole genome shotgun sequence of Brevifollis gellanilyticus NBRC 108608.</title>
        <authorList>
            <person name="Hosoyama A."/>
            <person name="Uohara A."/>
            <person name="Ohji S."/>
            <person name="Ichikawa N."/>
        </authorList>
    </citation>
    <scope>NUCLEOTIDE SEQUENCE [LARGE SCALE GENOMIC DNA]</scope>
    <source>
        <strain evidence="3 4">NBRC 108608</strain>
    </source>
</reference>
<evidence type="ECO:0000313" key="3">
    <source>
        <dbReference type="EMBL" id="GEP44973.1"/>
    </source>
</evidence>
<dbReference type="AlphaFoldDB" id="A0A512ME09"/>
<feature type="compositionally biased region" description="Basic and acidic residues" evidence="1">
    <location>
        <begin position="29"/>
        <end position="46"/>
    </location>
</feature>
<proteinExistence type="predicted"/>
<dbReference type="Gene3D" id="3.40.50.1820">
    <property type="entry name" value="alpha/beta hydrolase"/>
    <property type="match status" value="1"/>
</dbReference>
<evidence type="ECO:0008006" key="5">
    <source>
        <dbReference type="Google" id="ProtNLM"/>
    </source>
</evidence>
<organism evidence="3 4">
    <name type="scientific">Brevifollis gellanilyticus</name>
    <dbReference type="NCBI Taxonomy" id="748831"/>
    <lineage>
        <taxon>Bacteria</taxon>
        <taxon>Pseudomonadati</taxon>
        <taxon>Verrucomicrobiota</taxon>
        <taxon>Verrucomicrobiia</taxon>
        <taxon>Verrucomicrobiales</taxon>
        <taxon>Verrucomicrobiaceae</taxon>
    </lineage>
</organism>
<dbReference type="SUPFAM" id="SSF53474">
    <property type="entry name" value="alpha/beta-Hydrolases"/>
    <property type="match status" value="1"/>
</dbReference>
<evidence type="ECO:0000313" key="4">
    <source>
        <dbReference type="Proteomes" id="UP000321577"/>
    </source>
</evidence>
<dbReference type="Proteomes" id="UP000321577">
    <property type="component" value="Unassembled WGS sequence"/>
</dbReference>
<feature type="region of interest" description="Disordered" evidence="1">
    <location>
        <begin position="22"/>
        <end position="46"/>
    </location>
</feature>
<dbReference type="EMBL" id="BKAG01000039">
    <property type="protein sequence ID" value="GEP44973.1"/>
    <property type="molecule type" value="Genomic_DNA"/>
</dbReference>
<dbReference type="RefSeq" id="WP_146853435.1">
    <property type="nucleotide sequence ID" value="NZ_BKAG01000039.1"/>
</dbReference>
<feature type="signal peptide" evidence="2">
    <location>
        <begin position="1"/>
        <end position="18"/>
    </location>
</feature>
<protein>
    <recommendedName>
        <fullName evidence="5">Alpha/beta hydrolase</fullName>
    </recommendedName>
</protein>
<name>A0A512ME09_9BACT</name>
<evidence type="ECO:0000256" key="2">
    <source>
        <dbReference type="SAM" id="SignalP"/>
    </source>
</evidence>
<sequence>MKLRLIAFGYAIALPLVAAEPQNPSPMVEHTREHPRLKEGHPPGTREKLEAGTLFIPKAIIGQKEAPLLIFMHGGTWVPEVAAAKHGMAALVIQRGDGYRALFEKEDALTTLVTEASAKASIQWSRITVGGWSAGCQGIRAMMHSAASVQITDRALMIDGIHTSYVDGKPGPLESKIDTAALAPIASFAREALADRKRLLITHSEIFPGTFASTTETADWLLRELAVPRQAVLKWAPMKTQQLSEARRGSFQLIGLAGNSAPDHVDQLYALPDWLEWLEKAP</sequence>
<dbReference type="InterPro" id="IPR029058">
    <property type="entry name" value="AB_hydrolase_fold"/>
</dbReference>
<accession>A0A512ME09</accession>